<protein>
    <submittedName>
        <fullName evidence="5">GntR family transcriptional regulator</fullName>
    </submittedName>
</protein>
<evidence type="ECO:0000313" key="6">
    <source>
        <dbReference type="Proteomes" id="UP001165378"/>
    </source>
</evidence>
<gene>
    <name evidence="5" type="ORF">LZ495_30390</name>
</gene>
<keyword evidence="3" id="KW-0804">Transcription</keyword>
<name>A0AA41Q4P6_9ACTN</name>
<dbReference type="GO" id="GO:0003700">
    <property type="term" value="F:DNA-binding transcription factor activity"/>
    <property type="evidence" value="ECO:0007669"/>
    <property type="project" value="InterPro"/>
</dbReference>
<evidence type="ECO:0000256" key="1">
    <source>
        <dbReference type="ARBA" id="ARBA00023015"/>
    </source>
</evidence>
<organism evidence="5 6">
    <name type="scientific">Yinghuangia soli</name>
    <dbReference type="NCBI Taxonomy" id="2908204"/>
    <lineage>
        <taxon>Bacteria</taxon>
        <taxon>Bacillati</taxon>
        <taxon>Actinomycetota</taxon>
        <taxon>Actinomycetes</taxon>
        <taxon>Kitasatosporales</taxon>
        <taxon>Streptomycetaceae</taxon>
        <taxon>Yinghuangia</taxon>
    </lineage>
</organism>
<accession>A0AA41Q4P6</accession>
<dbReference type="SMART" id="SM00345">
    <property type="entry name" value="HTH_GNTR"/>
    <property type="match status" value="1"/>
</dbReference>
<dbReference type="EMBL" id="JAKFHA010000024">
    <property type="protein sequence ID" value="MCF2531499.1"/>
    <property type="molecule type" value="Genomic_DNA"/>
</dbReference>
<comment type="caution">
    <text evidence="5">The sequence shown here is derived from an EMBL/GenBank/DDBJ whole genome shotgun (WGS) entry which is preliminary data.</text>
</comment>
<dbReference type="Gene3D" id="1.20.120.530">
    <property type="entry name" value="GntR ligand-binding domain-like"/>
    <property type="match status" value="1"/>
</dbReference>
<proteinExistence type="predicted"/>
<dbReference type="InterPro" id="IPR036388">
    <property type="entry name" value="WH-like_DNA-bd_sf"/>
</dbReference>
<dbReference type="GO" id="GO:0043565">
    <property type="term" value="F:sequence-specific DNA binding"/>
    <property type="evidence" value="ECO:0007669"/>
    <property type="project" value="InterPro"/>
</dbReference>
<dbReference type="CDD" id="cd07377">
    <property type="entry name" value="WHTH_GntR"/>
    <property type="match status" value="1"/>
</dbReference>
<dbReference type="AlphaFoldDB" id="A0AA41Q4P6"/>
<dbReference type="SMART" id="SM00895">
    <property type="entry name" value="FCD"/>
    <property type="match status" value="1"/>
</dbReference>
<dbReference type="InterPro" id="IPR000524">
    <property type="entry name" value="Tscrpt_reg_HTH_GntR"/>
</dbReference>
<keyword evidence="1" id="KW-0805">Transcription regulation</keyword>
<dbReference type="PANTHER" id="PTHR43537:SF24">
    <property type="entry name" value="GLUCONATE OPERON TRANSCRIPTIONAL REPRESSOR"/>
    <property type="match status" value="1"/>
</dbReference>
<dbReference type="InterPro" id="IPR000485">
    <property type="entry name" value="AsnC-type_HTH_dom"/>
</dbReference>
<dbReference type="Gene3D" id="1.10.10.10">
    <property type="entry name" value="Winged helix-like DNA-binding domain superfamily/Winged helix DNA-binding domain"/>
    <property type="match status" value="1"/>
</dbReference>
<evidence type="ECO:0000256" key="2">
    <source>
        <dbReference type="ARBA" id="ARBA00023125"/>
    </source>
</evidence>
<dbReference type="SUPFAM" id="SSF46785">
    <property type="entry name" value="Winged helix' DNA-binding domain"/>
    <property type="match status" value="1"/>
</dbReference>
<dbReference type="InterPro" id="IPR008920">
    <property type="entry name" value="TF_FadR/GntR_C"/>
</dbReference>
<evidence type="ECO:0000313" key="5">
    <source>
        <dbReference type="EMBL" id="MCF2531499.1"/>
    </source>
</evidence>
<keyword evidence="2" id="KW-0238">DNA-binding</keyword>
<dbReference type="PRINTS" id="PR00035">
    <property type="entry name" value="HTHGNTR"/>
</dbReference>
<dbReference type="Proteomes" id="UP001165378">
    <property type="component" value="Unassembled WGS sequence"/>
</dbReference>
<dbReference type="Pfam" id="PF00392">
    <property type="entry name" value="GntR"/>
    <property type="match status" value="1"/>
</dbReference>
<dbReference type="Pfam" id="PF07729">
    <property type="entry name" value="FCD"/>
    <property type="match status" value="1"/>
</dbReference>
<dbReference type="InterPro" id="IPR011711">
    <property type="entry name" value="GntR_C"/>
</dbReference>
<dbReference type="PANTHER" id="PTHR43537">
    <property type="entry name" value="TRANSCRIPTIONAL REGULATOR, GNTR FAMILY"/>
    <property type="match status" value="1"/>
</dbReference>
<dbReference type="SUPFAM" id="SSF48008">
    <property type="entry name" value="GntR ligand-binding domain-like"/>
    <property type="match status" value="1"/>
</dbReference>
<dbReference type="PRINTS" id="PR00033">
    <property type="entry name" value="HTHASNC"/>
</dbReference>
<reference evidence="5" key="1">
    <citation type="submission" date="2022-01" db="EMBL/GenBank/DDBJ databases">
        <title>Genome-Based Taxonomic Classification of the Phylum Actinobacteria.</title>
        <authorList>
            <person name="Gao Y."/>
        </authorList>
    </citation>
    <scope>NUCLEOTIDE SEQUENCE</scope>
    <source>
        <strain evidence="5">KLBMP 8922</strain>
    </source>
</reference>
<keyword evidence="6" id="KW-1185">Reference proteome</keyword>
<dbReference type="PROSITE" id="PS50949">
    <property type="entry name" value="HTH_GNTR"/>
    <property type="match status" value="1"/>
</dbReference>
<evidence type="ECO:0000259" key="4">
    <source>
        <dbReference type="PROSITE" id="PS50949"/>
    </source>
</evidence>
<dbReference type="RefSeq" id="WP_235056148.1">
    <property type="nucleotide sequence ID" value="NZ_JAKFHA010000024.1"/>
</dbReference>
<feature type="domain" description="HTH gntR-type" evidence="4">
    <location>
        <begin position="2"/>
        <end position="69"/>
    </location>
</feature>
<sequence>MVRAADHAYEVLRAGILDGSFGPGERLGESELADATGTSRTPVREALRRLEAEGLVEVAPHRGARVTNWTRADVAEIYDLRLILESFAAERAATRVTDADVTRLRELSAAMEAAAAPGEDRDLELLARLNTEFHMLIRTAADSPRLLTMLGAVVQMPLVLTTFHRYAESELARSAAHHRDLVDALEARDARWAQSAMRAHVAAAKSSLLRSLPPTPDDV</sequence>
<evidence type="ECO:0000256" key="3">
    <source>
        <dbReference type="ARBA" id="ARBA00023163"/>
    </source>
</evidence>
<dbReference type="InterPro" id="IPR036390">
    <property type="entry name" value="WH_DNA-bd_sf"/>
</dbReference>